<accession>A0ABT1NUA6</accession>
<evidence type="ECO:0000313" key="4">
    <source>
        <dbReference type="Proteomes" id="UP001206924"/>
    </source>
</evidence>
<gene>
    <name evidence="3" type="ORF">NNX28_15475</name>
</gene>
<protein>
    <submittedName>
        <fullName evidence="3">SRPBCC domain-containing protein</fullName>
    </submittedName>
</protein>
<proteinExistence type="inferred from homology"/>
<dbReference type="Pfam" id="PF08327">
    <property type="entry name" value="AHSA1"/>
    <property type="match status" value="1"/>
</dbReference>
<keyword evidence="4" id="KW-1185">Reference proteome</keyword>
<dbReference type="InterPro" id="IPR013538">
    <property type="entry name" value="ASHA1/2-like_C"/>
</dbReference>
<dbReference type="Gene3D" id="3.30.530.20">
    <property type="match status" value="1"/>
</dbReference>
<organism evidence="3 4">
    <name type="scientific">Arthrobacter jinronghuae</name>
    <dbReference type="NCBI Taxonomy" id="2964609"/>
    <lineage>
        <taxon>Bacteria</taxon>
        <taxon>Bacillati</taxon>
        <taxon>Actinomycetota</taxon>
        <taxon>Actinomycetes</taxon>
        <taxon>Micrococcales</taxon>
        <taxon>Micrococcaceae</taxon>
        <taxon>Arthrobacter</taxon>
    </lineage>
</organism>
<comment type="caution">
    <text evidence="3">The sequence shown here is derived from an EMBL/GenBank/DDBJ whole genome shotgun (WGS) entry which is preliminary data.</text>
</comment>
<dbReference type="RefSeq" id="WP_255866396.1">
    <property type="nucleotide sequence ID" value="NZ_CP104263.1"/>
</dbReference>
<dbReference type="InterPro" id="IPR023393">
    <property type="entry name" value="START-like_dom_sf"/>
</dbReference>
<evidence type="ECO:0000259" key="2">
    <source>
        <dbReference type="Pfam" id="PF08327"/>
    </source>
</evidence>
<dbReference type="SUPFAM" id="SSF55961">
    <property type="entry name" value="Bet v1-like"/>
    <property type="match status" value="2"/>
</dbReference>
<evidence type="ECO:0000256" key="1">
    <source>
        <dbReference type="ARBA" id="ARBA00006817"/>
    </source>
</evidence>
<dbReference type="EMBL" id="JANFLP010000017">
    <property type="protein sequence ID" value="MCQ1951319.1"/>
    <property type="molecule type" value="Genomic_DNA"/>
</dbReference>
<reference evidence="3 4" key="1">
    <citation type="submission" date="2022-07" db="EMBL/GenBank/DDBJ databases">
        <title>Novel species in genus Arthrobacter.</title>
        <authorList>
            <person name="Liu Y."/>
        </authorList>
    </citation>
    <scope>NUCLEOTIDE SEQUENCE [LARGE SCALE GENOMIC DNA]</scope>
    <source>
        <strain evidence="4">zg-Y859</strain>
    </source>
</reference>
<evidence type="ECO:0000313" key="3">
    <source>
        <dbReference type="EMBL" id="MCQ1951319.1"/>
    </source>
</evidence>
<name>A0ABT1NUA6_9MICC</name>
<sequence>MTESSPLETPVPAGRIERRPDGYTLVFERRFDFPAGYIWEVLTNTDKVAQWLGTVTPGWQLGKEYRLDMGNAEVTGTVLQMSPGLSLQFTWEDPLGDESVLDWQVLETPDGALLQFRTHEESADFLTEGAAGWQGILDAFDDVAAGREPARASMHQWRALRDAYAEEFDVSPTMGHMDAAGIVFERWYNAAAGDVGSALDRATSELGIGAEASVDVTDDGGRTRVVVRQPLSGGNGDAASAQLAAWHQALDAAGDHAAGNPWHPSSRRLAALKEFYGASAGSI</sequence>
<dbReference type="Proteomes" id="UP001206924">
    <property type="component" value="Unassembled WGS sequence"/>
</dbReference>
<feature type="domain" description="Activator of Hsp90 ATPase homologue 1/2-like C-terminal" evidence="2">
    <location>
        <begin position="33"/>
        <end position="143"/>
    </location>
</feature>
<comment type="similarity">
    <text evidence="1">Belongs to the AHA1 family.</text>
</comment>